<keyword evidence="2" id="KW-1185">Reference proteome</keyword>
<organism evidence="1 2">
    <name type="scientific">Pluteus cervinus</name>
    <dbReference type="NCBI Taxonomy" id="181527"/>
    <lineage>
        <taxon>Eukaryota</taxon>
        <taxon>Fungi</taxon>
        <taxon>Dikarya</taxon>
        <taxon>Basidiomycota</taxon>
        <taxon>Agaricomycotina</taxon>
        <taxon>Agaricomycetes</taxon>
        <taxon>Agaricomycetidae</taxon>
        <taxon>Agaricales</taxon>
        <taxon>Pluteineae</taxon>
        <taxon>Pluteaceae</taxon>
        <taxon>Pluteus</taxon>
    </lineage>
</organism>
<evidence type="ECO:0000313" key="1">
    <source>
        <dbReference type="EMBL" id="TFK69927.1"/>
    </source>
</evidence>
<dbReference type="EMBL" id="ML208322">
    <property type="protein sequence ID" value="TFK69927.1"/>
    <property type="molecule type" value="Genomic_DNA"/>
</dbReference>
<proteinExistence type="predicted"/>
<sequence length="241" mass="28419">MLFEKAVNVMEQQLKFNICELESSYETNLEVKDLEERIKYHVSEELQYSARYWMHHMVKSGEWSSNHDKAVKKFGSSNILLYWIEILSLLGCVRKTMLELTKVMQWMKVSRISEQTVTYLEEISTFLSQFITPVSESVCHIYISALAYVPAESWIAKQFWKDFENRLKIRNTERQSWKETQRYTRVLNHDSWVSSVAFSSDGKYVISGSWDNTVRIWDVETGQQRGTEFKGHTDYVTSVAF</sequence>
<dbReference type="Proteomes" id="UP000308600">
    <property type="component" value="Unassembled WGS sequence"/>
</dbReference>
<accession>A0ACD3AX32</accession>
<name>A0ACD3AX32_9AGAR</name>
<reference evidence="1 2" key="1">
    <citation type="journal article" date="2019" name="Nat. Ecol. Evol.">
        <title>Megaphylogeny resolves global patterns of mushroom evolution.</title>
        <authorList>
            <person name="Varga T."/>
            <person name="Krizsan K."/>
            <person name="Foldi C."/>
            <person name="Dima B."/>
            <person name="Sanchez-Garcia M."/>
            <person name="Sanchez-Ramirez S."/>
            <person name="Szollosi G.J."/>
            <person name="Szarkandi J.G."/>
            <person name="Papp V."/>
            <person name="Albert L."/>
            <person name="Andreopoulos W."/>
            <person name="Angelini C."/>
            <person name="Antonin V."/>
            <person name="Barry K.W."/>
            <person name="Bougher N.L."/>
            <person name="Buchanan P."/>
            <person name="Buyck B."/>
            <person name="Bense V."/>
            <person name="Catcheside P."/>
            <person name="Chovatia M."/>
            <person name="Cooper J."/>
            <person name="Damon W."/>
            <person name="Desjardin D."/>
            <person name="Finy P."/>
            <person name="Geml J."/>
            <person name="Haridas S."/>
            <person name="Hughes K."/>
            <person name="Justo A."/>
            <person name="Karasinski D."/>
            <person name="Kautmanova I."/>
            <person name="Kiss B."/>
            <person name="Kocsube S."/>
            <person name="Kotiranta H."/>
            <person name="LaButti K.M."/>
            <person name="Lechner B.E."/>
            <person name="Liimatainen K."/>
            <person name="Lipzen A."/>
            <person name="Lukacs Z."/>
            <person name="Mihaltcheva S."/>
            <person name="Morgado L.N."/>
            <person name="Niskanen T."/>
            <person name="Noordeloos M.E."/>
            <person name="Ohm R.A."/>
            <person name="Ortiz-Santana B."/>
            <person name="Ovrebo C."/>
            <person name="Racz N."/>
            <person name="Riley R."/>
            <person name="Savchenko A."/>
            <person name="Shiryaev A."/>
            <person name="Soop K."/>
            <person name="Spirin V."/>
            <person name="Szebenyi C."/>
            <person name="Tomsovsky M."/>
            <person name="Tulloss R.E."/>
            <person name="Uehling J."/>
            <person name="Grigoriev I.V."/>
            <person name="Vagvolgyi C."/>
            <person name="Papp T."/>
            <person name="Martin F.M."/>
            <person name="Miettinen O."/>
            <person name="Hibbett D.S."/>
            <person name="Nagy L.G."/>
        </authorList>
    </citation>
    <scope>NUCLEOTIDE SEQUENCE [LARGE SCALE GENOMIC DNA]</scope>
    <source>
        <strain evidence="1 2">NL-1719</strain>
    </source>
</reference>
<feature type="non-terminal residue" evidence="1">
    <location>
        <position position="241"/>
    </location>
</feature>
<gene>
    <name evidence="1" type="ORF">BDN72DRAFT_767328</name>
</gene>
<protein>
    <submittedName>
        <fullName evidence="1">Uncharacterized protein</fullName>
    </submittedName>
</protein>
<evidence type="ECO:0000313" key="2">
    <source>
        <dbReference type="Proteomes" id="UP000308600"/>
    </source>
</evidence>